<gene>
    <name evidence="2" type="ORF">D0868_05679</name>
</gene>
<evidence type="ECO:0000313" key="3">
    <source>
        <dbReference type="Proteomes" id="UP000282582"/>
    </source>
</evidence>
<dbReference type="VEuPathDB" id="FungiDB:BTJ68_08969"/>
<comment type="caution">
    <text evidence="2">The sequence shown here is derived from an EMBL/GenBank/DDBJ whole genome shotgun (WGS) entry which is preliminary data.</text>
</comment>
<dbReference type="InterPro" id="IPR010730">
    <property type="entry name" value="HET"/>
</dbReference>
<reference evidence="2 3" key="1">
    <citation type="journal article" date="2018" name="BMC Genomics">
        <title>Genomic evidence for intraspecific hybridization in a clonal and extremely halotolerant yeast.</title>
        <authorList>
            <person name="Gostincar C."/>
            <person name="Stajich J.E."/>
            <person name="Zupancic J."/>
            <person name="Zalar P."/>
            <person name="Gunde-Cimerman N."/>
        </authorList>
    </citation>
    <scope>NUCLEOTIDE SEQUENCE [LARGE SCALE GENOMIC DNA]</scope>
    <source>
        <strain evidence="2 3">EXF-6654</strain>
    </source>
</reference>
<organism evidence="2 3">
    <name type="scientific">Hortaea werneckii</name>
    <name type="common">Black yeast</name>
    <name type="synonym">Cladosporium werneckii</name>
    <dbReference type="NCBI Taxonomy" id="91943"/>
    <lineage>
        <taxon>Eukaryota</taxon>
        <taxon>Fungi</taxon>
        <taxon>Dikarya</taxon>
        <taxon>Ascomycota</taxon>
        <taxon>Pezizomycotina</taxon>
        <taxon>Dothideomycetes</taxon>
        <taxon>Dothideomycetidae</taxon>
        <taxon>Mycosphaerellales</taxon>
        <taxon>Teratosphaeriaceae</taxon>
        <taxon>Hortaea</taxon>
    </lineage>
</organism>
<sequence>MRLLNADTLLFEEFAHPTNQPPSPYAILSHRWGSEWDEISFKEYKKIIVPQENVPTHIYTSRRGYNKIINLCRLAKSHGCQWAWIDTCCIDKRSSAELTEAINSMFAWYQNAHVCFAFLRDVPARKFEHSEWWHRGWTLQELIAPQQVFFYDCNWQRIGDKRVGRVATLVSRVSGIPRNVLASGEARFEYSAAQRMSWAAGRETFRIEDEAYSLLGLFGVEMPLIYGEGTKAFRRLQQMIMEREGEETILAFSYRSPKDGAISASPPLGIFAPKPELFAPSWGTRQGNVGIVHEWRQTPPIFTIWGLKLDCDALRTRVLDQKGALVRTHYLVRLASALFLSSPKTNRQEQIPCYMALTDYLPPEQRADDEIRGKHPSKSAATARRFQYFDGNRVDCFREPLPSFAHHDPRALIEEMYAAQQGAQVTLTPFQEILGMEWIESRYASRYVHVSQGGS</sequence>
<dbReference type="EMBL" id="QWIK01000403">
    <property type="protein sequence ID" value="RMY06795.1"/>
    <property type="molecule type" value="Genomic_DNA"/>
</dbReference>
<evidence type="ECO:0000313" key="2">
    <source>
        <dbReference type="EMBL" id="RMY06795.1"/>
    </source>
</evidence>
<dbReference type="PANTHER" id="PTHR10622:SF10">
    <property type="entry name" value="HET DOMAIN-CONTAINING PROTEIN"/>
    <property type="match status" value="1"/>
</dbReference>
<accession>A0A3M6YUR5</accession>
<name>A0A3M6YUR5_HORWE</name>
<proteinExistence type="predicted"/>
<evidence type="ECO:0000259" key="1">
    <source>
        <dbReference type="Pfam" id="PF06985"/>
    </source>
</evidence>
<protein>
    <recommendedName>
        <fullName evidence="1">Heterokaryon incompatibility domain-containing protein</fullName>
    </recommendedName>
</protein>
<dbReference type="PANTHER" id="PTHR10622">
    <property type="entry name" value="HET DOMAIN-CONTAINING PROTEIN"/>
    <property type="match status" value="1"/>
</dbReference>
<dbReference type="AlphaFoldDB" id="A0A3M6YUR5"/>
<dbReference type="Pfam" id="PF06985">
    <property type="entry name" value="HET"/>
    <property type="match status" value="1"/>
</dbReference>
<dbReference type="Proteomes" id="UP000282582">
    <property type="component" value="Unassembled WGS sequence"/>
</dbReference>
<feature type="domain" description="Heterokaryon incompatibility" evidence="1">
    <location>
        <begin position="25"/>
        <end position="120"/>
    </location>
</feature>